<accession>A0AAN8JEE2</accession>
<protein>
    <submittedName>
        <fullName evidence="1">Uncharacterized protein</fullName>
    </submittedName>
</protein>
<keyword evidence="2" id="KW-1185">Reference proteome</keyword>
<dbReference type="Proteomes" id="UP001347796">
    <property type="component" value="Unassembled WGS sequence"/>
</dbReference>
<organism evidence="1 2">
    <name type="scientific">Patella caerulea</name>
    <name type="common">Rayed Mediterranean limpet</name>
    <dbReference type="NCBI Taxonomy" id="87958"/>
    <lineage>
        <taxon>Eukaryota</taxon>
        <taxon>Metazoa</taxon>
        <taxon>Spiralia</taxon>
        <taxon>Lophotrochozoa</taxon>
        <taxon>Mollusca</taxon>
        <taxon>Gastropoda</taxon>
        <taxon>Patellogastropoda</taxon>
        <taxon>Patelloidea</taxon>
        <taxon>Patellidae</taxon>
        <taxon>Patella</taxon>
    </lineage>
</organism>
<reference evidence="1 2" key="1">
    <citation type="submission" date="2024-01" db="EMBL/GenBank/DDBJ databases">
        <title>The genome of the rayed Mediterranean limpet Patella caerulea (Linnaeus, 1758).</title>
        <authorList>
            <person name="Anh-Thu Weber A."/>
            <person name="Halstead-Nussloch G."/>
        </authorList>
    </citation>
    <scope>NUCLEOTIDE SEQUENCE [LARGE SCALE GENOMIC DNA]</scope>
    <source>
        <strain evidence="1">AATW-2023a</strain>
        <tissue evidence="1">Whole specimen</tissue>
    </source>
</reference>
<dbReference type="AlphaFoldDB" id="A0AAN8JEE2"/>
<evidence type="ECO:0000313" key="1">
    <source>
        <dbReference type="EMBL" id="KAK6175982.1"/>
    </source>
</evidence>
<name>A0AAN8JEE2_PATCE</name>
<proteinExistence type="predicted"/>
<comment type="caution">
    <text evidence="1">The sequence shown here is derived from an EMBL/GenBank/DDBJ whole genome shotgun (WGS) entry which is preliminary data.</text>
</comment>
<gene>
    <name evidence="1" type="ORF">SNE40_014354</name>
</gene>
<sequence length="585" mass="66851">MNEDDSNLSESCCVMCEEGFTHEKATKLYKKGRGTLFRLAELRGDLTLQQRLLTEGNLYVHESCRRPYIDERTSTCSTDDSGEPRPKKLRSEVPQFEWKVHCFLCGEPAISEARHPDRDRIKLVETMEIRTTSLKASERVSSSLTDEIRARLLDCHDLVAVEARYHSRCYQKLLLANQSVNSDKAGRPVDENKQDSFLLLCSWLESEGDAEIFSIKELHRQMGELACEGSEIYSEKALRMKLKSHYGEHIYFAYIGGSREEVVCFRNMASFIISDSWYQERKANQLEDSERIMVAAAKLIREEIRQREYTKREYPNPYDLNDYDSLCEFLTPSLLKLLQTLMKNDLKMVSIGHAIVQCVRPRSVISPIMFGLGAEMDLVFGSRWLNEELYALGFSVSYDEVQTFKHSILQDPTLNCLSAAEKCPTHYVADNADSNVSTLDGKGTFHGLGLIRITKKKNRVDSVSERVKRLARVHVNELVKDRGIPVLSYVPCGPPALASVKFNPLIELKYPTTGLPILYYSNLLWQSSYLLKKSLSPEPHWLNWSGFMQHAFLRHDTVDEDDITILPLMDLDPGDMSTLYSCIST</sequence>
<evidence type="ECO:0000313" key="2">
    <source>
        <dbReference type="Proteomes" id="UP001347796"/>
    </source>
</evidence>
<dbReference type="EMBL" id="JAZGQO010000010">
    <property type="protein sequence ID" value="KAK6175982.1"/>
    <property type="molecule type" value="Genomic_DNA"/>
</dbReference>